<feature type="non-terminal residue" evidence="1">
    <location>
        <position position="36"/>
    </location>
</feature>
<keyword evidence="2" id="KW-1185">Reference proteome</keyword>
<dbReference type="EMBL" id="BAHC01000033">
    <property type="protein sequence ID" value="GAB88634.1"/>
    <property type="molecule type" value="Genomic_DNA"/>
</dbReference>
<evidence type="ECO:0000313" key="2">
    <source>
        <dbReference type="Proteomes" id="UP000008363"/>
    </source>
</evidence>
<gene>
    <name evidence="1" type="ORF">GORHZ_033_00005</name>
</gene>
<feature type="non-terminal residue" evidence="1">
    <location>
        <position position="1"/>
    </location>
</feature>
<sequence length="36" mass="4022">IAESGAYPRRPVLPSYLDEDMVRQAEVALTCPETED</sequence>
<dbReference type="AlphaFoldDB" id="K6WQ14"/>
<dbReference type="Proteomes" id="UP000008363">
    <property type="component" value="Unassembled WGS sequence"/>
</dbReference>
<name>K6WQ14_9ACTN</name>
<organism evidence="1 2">
    <name type="scientific">Gordonia rhizosphera NBRC 16068</name>
    <dbReference type="NCBI Taxonomy" id="1108045"/>
    <lineage>
        <taxon>Bacteria</taxon>
        <taxon>Bacillati</taxon>
        <taxon>Actinomycetota</taxon>
        <taxon>Actinomycetes</taxon>
        <taxon>Mycobacteriales</taxon>
        <taxon>Gordoniaceae</taxon>
        <taxon>Gordonia</taxon>
    </lineage>
</organism>
<accession>K6WQ14</accession>
<protein>
    <submittedName>
        <fullName evidence="1">Putative arabinosyltransferase</fullName>
    </submittedName>
</protein>
<comment type="caution">
    <text evidence="1">The sequence shown here is derived from an EMBL/GenBank/DDBJ whole genome shotgun (WGS) entry which is preliminary data.</text>
</comment>
<evidence type="ECO:0000313" key="1">
    <source>
        <dbReference type="EMBL" id="GAB88634.1"/>
    </source>
</evidence>
<dbReference type="GO" id="GO:0016740">
    <property type="term" value="F:transferase activity"/>
    <property type="evidence" value="ECO:0007669"/>
    <property type="project" value="UniProtKB-KW"/>
</dbReference>
<reference evidence="1 2" key="1">
    <citation type="submission" date="2012-08" db="EMBL/GenBank/DDBJ databases">
        <title>Whole genome shotgun sequence of Gordonia rhizosphera NBRC 16068.</title>
        <authorList>
            <person name="Takarada H."/>
            <person name="Isaki S."/>
            <person name="Hosoyama A."/>
            <person name="Tsuchikane K."/>
            <person name="Katsumata H."/>
            <person name="Baba S."/>
            <person name="Ohji S."/>
            <person name="Yamazaki S."/>
            <person name="Fujita N."/>
        </authorList>
    </citation>
    <scope>NUCLEOTIDE SEQUENCE [LARGE SCALE GENOMIC DNA]</scope>
    <source>
        <strain evidence="1 2">NBRC 16068</strain>
    </source>
</reference>
<proteinExistence type="predicted"/>
<keyword evidence="1" id="KW-0808">Transferase</keyword>